<feature type="transmembrane region" description="Helical" evidence="9">
    <location>
        <begin position="461"/>
        <end position="480"/>
    </location>
</feature>
<dbReference type="NCBIfam" id="TIGR00879">
    <property type="entry name" value="SP"/>
    <property type="match status" value="1"/>
</dbReference>
<dbReference type="Proteomes" id="UP000298030">
    <property type="component" value="Unassembled WGS sequence"/>
</dbReference>
<dbReference type="PROSITE" id="PS00217">
    <property type="entry name" value="SUGAR_TRANSPORT_2"/>
    <property type="match status" value="1"/>
</dbReference>
<keyword evidence="5 9" id="KW-1133">Transmembrane helix</keyword>
<evidence type="ECO:0000256" key="8">
    <source>
        <dbReference type="RuleBase" id="RU003346"/>
    </source>
</evidence>
<evidence type="ECO:0000259" key="10">
    <source>
        <dbReference type="PROSITE" id="PS50850"/>
    </source>
</evidence>
<dbReference type="PANTHER" id="PTHR48022">
    <property type="entry name" value="PLASTIDIC GLUCOSE TRANSPORTER 4"/>
    <property type="match status" value="1"/>
</dbReference>
<comment type="caution">
    <text evidence="11">The sequence shown here is derived from an EMBL/GenBank/DDBJ whole genome shotgun (WGS) entry which is preliminary data.</text>
</comment>
<reference evidence="11 12" key="1">
    <citation type="journal article" date="2019" name="Nat. Ecol. Evol.">
        <title>Megaphylogeny resolves global patterns of mushroom evolution.</title>
        <authorList>
            <person name="Varga T."/>
            <person name="Krizsan K."/>
            <person name="Foldi C."/>
            <person name="Dima B."/>
            <person name="Sanchez-Garcia M."/>
            <person name="Sanchez-Ramirez S."/>
            <person name="Szollosi G.J."/>
            <person name="Szarkandi J.G."/>
            <person name="Papp V."/>
            <person name="Albert L."/>
            <person name="Andreopoulos W."/>
            <person name="Angelini C."/>
            <person name="Antonin V."/>
            <person name="Barry K.W."/>
            <person name="Bougher N.L."/>
            <person name="Buchanan P."/>
            <person name="Buyck B."/>
            <person name="Bense V."/>
            <person name="Catcheside P."/>
            <person name="Chovatia M."/>
            <person name="Cooper J."/>
            <person name="Damon W."/>
            <person name="Desjardin D."/>
            <person name="Finy P."/>
            <person name="Geml J."/>
            <person name="Haridas S."/>
            <person name="Hughes K."/>
            <person name="Justo A."/>
            <person name="Karasinski D."/>
            <person name="Kautmanova I."/>
            <person name="Kiss B."/>
            <person name="Kocsube S."/>
            <person name="Kotiranta H."/>
            <person name="LaButti K.M."/>
            <person name="Lechner B.E."/>
            <person name="Liimatainen K."/>
            <person name="Lipzen A."/>
            <person name="Lukacs Z."/>
            <person name="Mihaltcheva S."/>
            <person name="Morgado L.N."/>
            <person name="Niskanen T."/>
            <person name="Noordeloos M.E."/>
            <person name="Ohm R.A."/>
            <person name="Ortiz-Santana B."/>
            <person name="Ovrebo C."/>
            <person name="Racz N."/>
            <person name="Riley R."/>
            <person name="Savchenko A."/>
            <person name="Shiryaev A."/>
            <person name="Soop K."/>
            <person name="Spirin V."/>
            <person name="Szebenyi C."/>
            <person name="Tomsovsky M."/>
            <person name="Tulloss R.E."/>
            <person name="Uehling J."/>
            <person name="Grigoriev I.V."/>
            <person name="Vagvolgyi C."/>
            <person name="Papp T."/>
            <person name="Martin F.M."/>
            <person name="Miettinen O."/>
            <person name="Hibbett D.S."/>
            <person name="Nagy L.G."/>
        </authorList>
    </citation>
    <scope>NUCLEOTIDE SEQUENCE [LARGE SCALE GENOMIC DNA]</scope>
    <source>
        <strain evidence="11 12">FP101781</strain>
    </source>
</reference>
<keyword evidence="3 8" id="KW-0813">Transport</keyword>
<dbReference type="GO" id="GO:0016020">
    <property type="term" value="C:membrane"/>
    <property type="evidence" value="ECO:0007669"/>
    <property type="project" value="UniProtKB-SubCell"/>
</dbReference>
<evidence type="ECO:0000256" key="6">
    <source>
        <dbReference type="ARBA" id="ARBA00023136"/>
    </source>
</evidence>
<dbReference type="EMBL" id="QPFP01000002">
    <property type="protein sequence ID" value="TEB39033.1"/>
    <property type="molecule type" value="Genomic_DNA"/>
</dbReference>
<dbReference type="InterPro" id="IPR003663">
    <property type="entry name" value="Sugar/inositol_transpt"/>
</dbReference>
<dbReference type="GO" id="GO:0005351">
    <property type="term" value="F:carbohydrate:proton symporter activity"/>
    <property type="evidence" value="ECO:0007669"/>
    <property type="project" value="TreeGrafter"/>
</dbReference>
<feature type="transmembrane region" description="Helical" evidence="9">
    <location>
        <begin position="28"/>
        <end position="45"/>
    </location>
</feature>
<feature type="domain" description="Major facilitator superfamily (MFS) profile" evidence="10">
    <location>
        <begin position="32"/>
        <end position="484"/>
    </location>
</feature>
<feature type="transmembrane region" description="Helical" evidence="9">
    <location>
        <begin position="189"/>
        <end position="211"/>
    </location>
</feature>
<dbReference type="InterPro" id="IPR005828">
    <property type="entry name" value="MFS_sugar_transport-like"/>
</dbReference>
<protein>
    <submittedName>
        <fullName evidence="11">General substrate transporter</fullName>
    </submittedName>
</protein>
<name>A0A4Y7TXY5_COPMI</name>
<organism evidence="11 12">
    <name type="scientific">Coprinellus micaceus</name>
    <name type="common">Glistening ink-cap mushroom</name>
    <name type="synonym">Coprinus micaceus</name>
    <dbReference type="NCBI Taxonomy" id="71717"/>
    <lineage>
        <taxon>Eukaryota</taxon>
        <taxon>Fungi</taxon>
        <taxon>Dikarya</taxon>
        <taxon>Basidiomycota</taxon>
        <taxon>Agaricomycotina</taxon>
        <taxon>Agaricomycetes</taxon>
        <taxon>Agaricomycetidae</taxon>
        <taxon>Agaricales</taxon>
        <taxon>Agaricineae</taxon>
        <taxon>Psathyrellaceae</taxon>
        <taxon>Coprinellus</taxon>
    </lineage>
</organism>
<dbReference type="PANTHER" id="PTHR48022:SF73">
    <property type="entry name" value="METABOLITE TRANSPORT PROTEIN YDL199C-RELATED"/>
    <property type="match status" value="1"/>
</dbReference>
<evidence type="ECO:0000256" key="2">
    <source>
        <dbReference type="ARBA" id="ARBA00010992"/>
    </source>
</evidence>
<dbReference type="InterPro" id="IPR020846">
    <property type="entry name" value="MFS_dom"/>
</dbReference>
<feature type="transmembrane region" description="Helical" evidence="9">
    <location>
        <begin position="100"/>
        <end position="120"/>
    </location>
</feature>
<dbReference type="PRINTS" id="PR00171">
    <property type="entry name" value="SUGRTRNSPORT"/>
</dbReference>
<evidence type="ECO:0000256" key="9">
    <source>
        <dbReference type="SAM" id="Phobius"/>
    </source>
</evidence>
<proteinExistence type="inferred from homology"/>
<feature type="transmembrane region" description="Helical" evidence="9">
    <location>
        <begin position="316"/>
        <end position="337"/>
    </location>
</feature>
<dbReference type="FunFam" id="1.20.1250.20:FF:000134">
    <property type="entry name" value="MFS sugar transporter protein"/>
    <property type="match status" value="1"/>
</dbReference>
<comment type="similarity">
    <text evidence="2 8">Belongs to the major facilitator superfamily. Sugar transporter (TC 2.A.1.1) family.</text>
</comment>
<feature type="transmembrane region" description="Helical" evidence="9">
    <location>
        <begin position="65"/>
        <end position="88"/>
    </location>
</feature>
<evidence type="ECO:0000313" key="11">
    <source>
        <dbReference type="EMBL" id="TEB39033.1"/>
    </source>
</evidence>
<dbReference type="InterPro" id="IPR036259">
    <property type="entry name" value="MFS_trans_sf"/>
</dbReference>
<feature type="transmembrane region" description="Helical" evidence="9">
    <location>
        <begin position="126"/>
        <end position="146"/>
    </location>
</feature>
<feature type="transmembrane region" description="Helical" evidence="9">
    <location>
        <begin position="279"/>
        <end position="301"/>
    </location>
</feature>
<accession>A0A4Y7TXY5</accession>
<comment type="catalytic activity">
    <reaction evidence="7">
        <text>myo-inositol(out) + H(+)(out) = myo-inositol(in) + H(+)(in)</text>
        <dbReference type="Rhea" id="RHEA:60364"/>
        <dbReference type="ChEBI" id="CHEBI:15378"/>
        <dbReference type="ChEBI" id="CHEBI:17268"/>
    </reaction>
</comment>
<feature type="transmembrane region" description="Helical" evidence="9">
    <location>
        <begin position="158"/>
        <end position="177"/>
    </location>
</feature>
<gene>
    <name evidence="11" type="ORF">FA13DRAFT_1785300</name>
</gene>
<comment type="subcellular location">
    <subcellularLocation>
        <location evidence="1">Membrane</location>
        <topology evidence="1">Multi-pass membrane protein</topology>
    </subcellularLocation>
</comment>
<dbReference type="OrthoDB" id="648285at2759"/>
<evidence type="ECO:0000256" key="7">
    <source>
        <dbReference type="ARBA" id="ARBA00049119"/>
    </source>
</evidence>
<evidence type="ECO:0000256" key="5">
    <source>
        <dbReference type="ARBA" id="ARBA00022989"/>
    </source>
</evidence>
<evidence type="ECO:0000256" key="3">
    <source>
        <dbReference type="ARBA" id="ARBA00022448"/>
    </source>
</evidence>
<evidence type="ECO:0000313" key="12">
    <source>
        <dbReference type="Proteomes" id="UP000298030"/>
    </source>
</evidence>
<dbReference type="InterPro" id="IPR005829">
    <property type="entry name" value="Sugar_transporter_CS"/>
</dbReference>
<keyword evidence="6 9" id="KW-0472">Membrane</keyword>
<sequence length="566" mass="62716">MENRPPDTHDAENTYPPPRKRKLVGQSLLYAISVFISIGVFLFGYDQGVMSGIITGPYFRKYFDYPGAVEIGTMVAVLEIGALITSIASGRVGDIIGRRGTLFIGAIVFSIGGLVQTFTIGFWTMVVGRILSGFGVGLLSTIVPIYQSEISPPNHRGALACMEFTFNIVGYSSSVWLDYFCSFIKGDLSWRLPLLMQSVIGFILVVGSLAIPESPRWLIDVGRDAEGLKVIADLHGGGNAGDPLVQMEYDEILEKVREDKESGAPRTYAAMWKQYKRRVLLAMSSQAFAQLNGINVISYYAPRVFEEAGWIGRDAILMTGINSVIYVLSTLPPWILVDRWGRRAILMSGAVVMAIALAATGLWMRVDVPATPNAVVVCVVIFNAAFGYSWGPIPWLYPPEVNGLNSVAVALLTSNGVLYDQIMPLSVRAKGVSLSTATNWAFNWLIGQLTPYLQEKIQWRLYPMHAFFCVSSFILVYFLYPETKGVPLEEMDEVFGEELRQELLENESEATSLVQDQMDYFSTDDELARRRSRSSGAEEGWLSRFLGRLLYPGAGRYASVSQEHPE</sequence>
<dbReference type="AlphaFoldDB" id="A0A4Y7TXY5"/>
<dbReference type="STRING" id="71717.A0A4Y7TXY5"/>
<dbReference type="PROSITE" id="PS50850">
    <property type="entry name" value="MFS"/>
    <property type="match status" value="1"/>
</dbReference>
<feature type="transmembrane region" description="Helical" evidence="9">
    <location>
        <begin position="370"/>
        <end position="390"/>
    </location>
</feature>
<keyword evidence="4 9" id="KW-0812">Transmembrane</keyword>
<dbReference type="Gene3D" id="1.20.1250.20">
    <property type="entry name" value="MFS general substrate transporter like domains"/>
    <property type="match status" value="1"/>
</dbReference>
<evidence type="ECO:0000256" key="4">
    <source>
        <dbReference type="ARBA" id="ARBA00022692"/>
    </source>
</evidence>
<dbReference type="SUPFAM" id="SSF103473">
    <property type="entry name" value="MFS general substrate transporter"/>
    <property type="match status" value="1"/>
</dbReference>
<feature type="transmembrane region" description="Helical" evidence="9">
    <location>
        <begin position="344"/>
        <end position="364"/>
    </location>
</feature>
<dbReference type="InterPro" id="IPR050360">
    <property type="entry name" value="MFS_Sugar_Transporters"/>
</dbReference>
<evidence type="ECO:0000256" key="1">
    <source>
        <dbReference type="ARBA" id="ARBA00004141"/>
    </source>
</evidence>
<dbReference type="Pfam" id="PF00083">
    <property type="entry name" value="Sugar_tr"/>
    <property type="match status" value="2"/>
</dbReference>
<keyword evidence="12" id="KW-1185">Reference proteome</keyword>